<evidence type="ECO:0000256" key="1">
    <source>
        <dbReference type="ARBA" id="ARBA00007698"/>
    </source>
</evidence>
<dbReference type="PANTHER" id="PTHR10986">
    <property type="entry name" value="39S RIBOSOMAL PROTEIN L20"/>
    <property type="match status" value="1"/>
</dbReference>
<gene>
    <name evidence="5 7" type="primary">rplT</name>
    <name evidence="7" type="ORF">GX656_02225</name>
</gene>
<evidence type="ECO:0000313" key="7">
    <source>
        <dbReference type="EMBL" id="NLD25433.1"/>
    </source>
</evidence>
<dbReference type="InterPro" id="IPR035566">
    <property type="entry name" value="Ribosomal_protein_bL20_C"/>
</dbReference>
<dbReference type="AlphaFoldDB" id="A0A847D1U4"/>
<keyword evidence="5 6" id="KW-0694">RNA-binding</keyword>
<dbReference type="GO" id="GO:0005840">
    <property type="term" value="C:ribosome"/>
    <property type="evidence" value="ECO:0007669"/>
    <property type="project" value="UniProtKB-KW"/>
</dbReference>
<dbReference type="Gene3D" id="6.10.160.10">
    <property type="match status" value="1"/>
</dbReference>
<dbReference type="EMBL" id="JAAZBX010000007">
    <property type="protein sequence ID" value="NLD25433.1"/>
    <property type="molecule type" value="Genomic_DNA"/>
</dbReference>
<evidence type="ECO:0000256" key="6">
    <source>
        <dbReference type="RuleBase" id="RU000560"/>
    </source>
</evidence>
<protein>
    <recommendedName>
        <fullName evidence="4 5">Large ribosomal subunit protein bL20</fullName>
    </recommendedName>
</protein>
<dbReference type="GO" id="GO:0006412">
    <property type="term" value="P:translation"/>
    <property type="evidence" value="ECO:0007669"/>
    <property type="project" value="InterPro"/>
</dbReference>
<keyword evidence="5 6" id="KW-0699">rRNA-binding</keyword>
<dbReference type="CDD" id="cd07026">
    <property type="entry name" value="Ribosomal_L20"/>
    <property type="match status" value="1"/>
</dbReference>
<proteinExistence type="inferred from homology"/>
<evidence type="ECO:0000256" key="5">
    <source>
        <dbReference type="HAMAP-Rule" id="MF_00382"/>
    </source>
</evidence>
<evidence type="ECO:0000313" key="8">
    <source>
        <dbReference type="Proteomes" id="UP000545876"/>
    </source>
</evidence>
<dbReference type="GO" id="GO:1990904">
    <property type="term" value="C:ribonucleoprotein complex"/>
    <property type="evidence" value="ECO:0007669"/>
    <property type="project" value="UniProtKB-KW"/>
</dbReference>
<dbReference type="Proteomes" id="UP000545876">
    <property type="component" value="Unassembled WGS sequence"/>
</dbReference>
<dbReference type="PRINTS" id="PR00062">
    <property type="entry name" value="RIBOSOMALL20"/>
</dbReference>
<evidence type="ECO:0000256" key="4">
    <source>
        <dbReference type="ARBA" id="ARBA00035172"/>
    </source>
</evidence>
<dbReference type="GO" id="GO:0000027">
    <property type="term" value="P:ribosomal large subunit assembly"/>
    <property type="evidence" value="ECO:0007669"/>
    <property type="project" value="UniProtKB-UniRule"/>
</dbReference>
<keyword evidence="3 5" id="KW-0687">Ribonucleoprotein</keyword>
<dbReference type="FunFam" id="1.10.1900.20:FF:000001">
    <property type="entry name" value="50S ribosomal protein L20"/>
    <property type="match status" value="1"/>
</dbReference>
<dbReference type="Gene3D" id="1.10.1900.20">
    <property type="entry name" value="Ribosomal protein L20"/>
    <property type="match status" value="1"/>
</dbReference>
<dbReference type="Pfam" id="PF00453">
    <property type="entry name" value="Ribosomal_L20"/>
    <property type="match status" value="1"/>
</dbReference>
<dbReference type="SUPFAM" id="SSF74731">
    <property type="entry name" value="Ribosomal protein L20"/>
    <property type="match status" value="1"/>
</dbReference>
<sequence>MMRVKTGVARKRRHSKVLARTKGYRMTKSRLYKVSHEAFMHAGQYAYNDRQKRGGQMRRMWITKINAACKNNGIQYNDLISGLKKNKIELNRMVLADLAVNNPEVFTTVVKSI</sequence>
<evidence type="ECO:0000256" key="2">
    <source>
        <dbReference type="ARBA" id="ARBA00022980"/>
    </source>
</evidence>
<name>A0A847D1U4_9BACT</name>
<evidence type="ECO:0000256" key="3">
    <source>
        <dbReference type="ARBA" id="ARBA00023274"/>
    </source>
</evidence>
<dbReference type="InterPro" id="IPR005813">
    <property type="entry name" value="Ribosomal_bL20"/>
</dbReference>
<organism evidence="7 8">
    <name type="scientific">Candidatus Dojkabacteria bacterium</name>
    <dbReference type="NCBI Taxonomy" id="2099670"/>
    <lineage>
        <taxon>Bacteria</taxon>
        <taxon>Candidatus Dojkabacteria</taxon>
    </lineage>
</organism>
<dbReference type="GO" id="GO:0019843">
    <property type="term" value="F:rRNA binding"/>
    <property type="evidence" value="ECO:0007669"/>
    <property type="project" value="UniProtKB-UniRule"/>
</dbReference>
<reference evidence="7 8" key="1">
    <citation type="journal article" date="2020" name="Biotechnol. Biofuels">
        <title>New insights from the biogas microbiome by comprehensive genome-resolved metagenomics of nearly 1600 species originating from multiple anaerobic digesters.</title>
        <authorList>
            <person name="Campanaro S."/>
            <person name="Treu L."/>
            <person name="Rodriguez-R L.M."/>
            <person name="Kovalovszki A."/>
            <person name="Ziels R.M."/>
            <person name="Maus I."/>
            <person name="Zhu X."/>
            <person name="Kougias P.G."/>
            <person name="Basile A."/>
            <person name="Luo G."/>
            <person name="Schluter A."/>
            <person name="Konstantinidis K.T."/>
            <person name="Angelidaki I."/>
        </authorList>
    </citation>
    <scope>NUCLEOTIDE SEQUENCE [LARGE SCALE GENOMIC DNA]</scope>
    <source>
        <strain evidence="7">AS06rmzACSIP_65</strain>
    </source>
</reference>
<comment type="function">
    <text evidence="5 6">Binds directly to 23S ribosomal RNA and is necessary for the in vitro assembly process of the 50S ribosomal subunit. It is not involved in the protein synthesizing functions of that subunit.</text>
</comment>
<keyword evidence="2 5" id="KW-0689">Ribosomal protein</keyword>
<dbReference type="HAMAP" id="MF_00382">
    <property type="entry name" value="Ribosomal_bL20"/>
    <property type="match status" value="1"/>
</dbReference>
<dbReference type="NCBIfam" id="TIGR01032">
    <property type="entry name" value="rplT_bact"/>
    <property type="match status" value="1"/>
</dbReference>
<comment type="similarity">
    <text evidence="1 5 6">Belongs to the bacterial ribosomal protein bL20 family.</text>
</comment>
<comment type="caution">
    <text evidence="7">The sequence shown here is derived from an EMBL/GenBank/DDBJ whole genome shotgun (WGS) entry which is preliminary data.</text>
</comment>
<accession>A0A847D1U4</accession>
<dbReference type="GO" id="GO:0003735">
    <property type="term" value="F:structural constituent of ribosome"/>
    <property type="evidence" value="ECO:0007669"/>
    <property type="project" value="InterPro"/>
</dbReference>